<dbReference type="RefSeq" id="WP_371387656.1">
    <property type="nucleotide sequence ID" value="NZ_JBGLYH010000055.1"/>
</dbReference>
<feature type="domain" description="Tyr recombinase" evidence="4">
    <location>
        <begin position="108"/>
        <end position="275"/>
    </location>
</feature>
<protein>
    <submittedName>
        <fullName evidence="5">Tyrosine-type recombinase/integrase</fullName>
    </submittedName>
</protein>
<organism evidence="5 6">
    <name type="scientific">Pseudodesulfovibrio karagichevae</name>
    <dbReference type="NCBI Taxonomy" id="3239305"/>
    <lineage>
        <taxon>Bacteria</taxon>
        <taxon>Pseudomonadati</taxon>
        <taxon>Thermodesulfobacteriota</taxon>
        <taxon>Desulfovibrionia</taxon>
        <taxon>Desulfovibrionales</taxon>
        <taxon>Desulfovibrionaceae</taxon>
    </lineage>
</organism>
<evidence type="ECO:0000259" key="4">
    <source>
        <dbReference type="PROSITE" id="PS51898"/>
    </source>
</evidence>
<dbReference type="CDD" id="cd00796">
    <property type="entry name" value="INT_Rci_Hp1_C"/>
    <property type="match status" value="1"/>
</dbReference>
<accession>A0ABV4K5A0</accession>
<dbReference type="PANTHER" id="PTHR30349:SF41">
    <property type="entry name" value="INTEGRASE_RECOMBINASE PROTEIN MJ0367-RELATED"/>
    <property type="match status" value="1"/>
</dbReference>
<evidence type="ECO:0000256" key="3">
    <source>
        <dbReference type="ARBA" id="ARBA00023172"/>
    </source>
</evidence>
<comment type="similarity">
    <text evidence="1">Belongs to the 'phage' integrase family.</text>
</comment>
<evidence type="ECO:0000256" key="1">
    <source>
        <dbReference type="ARBA" id="ARBA00008857"/>
    </source>
</evidence>
<dbReference type="Gene3D" id="1.10.150.130">
    <property type="match status" value="1"/>
</dbReference>
<dbReference type="EMBL" id="JBGLYH010000055">
    <property type="protein sequence ID" value="MEZ7198158.1"/>
    <property type="molecule type" value="Genomic_DNA"/>
</dbReference>
<dbReference type="Proteomes" id="UP001568698">
    <property type="component" value="Unassembled WGS sequence"/>
</dbReference>
<gene>
    <name evidence="5" type="ORF">AB6M95_15490</name>
</gene>
<dbReference type="InterPro" id="IPR002104">
    <property type="entry name" value="Integrase_catalytic"/>
</dbReference>
<dbReference type="InterPro" id="IPR013762">
    <property type="entry name" value="Integrase-like_cat_sf"/>
</dbReference>
<dbReference type="InterPro" id="IPR050090">
    <property type="entry name" value="Tyrosine_recombinase_XerCD"/>
</dbReference>
<evidence type="ECO:0000313" key="5">
    <source>
        <dbReference type="EMBL" id="MEZ7198158.1"/>
    </source>
</evidence>
<keyword evidence="3" id="KW-0233">DNA recombination</keyword>
<dbReference type="SUPFAM" id="SSF56349">
    <property type="entry name" value="DNA breaking-rejoining enzymes"/>
    <property type="match status" value="1"/>
</dbReference>
<sequence>MTEEITLDQFAQEYIEYRQGVVMRATALADDLALRKFGDAVGHRTPLVRIRPKDGDQFMSRCTRAGLKATSTTNLYRHLHKAFETAMLWDHITENPFSNLKPPRIYKRPPQYIPLEECAAFVRGIEDHGKRMLVTAYLATGRRRCELLDLRWQDIDWDRSEYVVHVTKIHRDLVFPINDLFHETLVEQCIFEGGGERVFPRWKNPDSVTHWVKLELEKAGLGHLHLHNLRHSYACGYIESGGDIYVLMKLLGHSVVTTTMIYADVSRDRIATEANRVRWMQ</sequence>
<name>A0ABV4K5A0_9BACT</name>
<proteinExistence type="inferred from homology"/>
<keyword evidence="2" id="KW-0238">DNA-binding</keyword>
<dbReference type="InterPro" id="IPR010998">
    <property type="entry name" value="Integrase_recombinase_N"/>
</dbReference>
<dbReference type="PANTHER" id="PTHR30349">
    <property type="entry name" value="PHAGE INTEGRASE-RELATED"/>
    <property type="match status" value="1"/>
</dbReference>
<dbReference type="Gene3D" id="1.10.443.10">
    <property type="entry name" value="Intergrase catalytic core"/>
    <property type="match status" value="1"/>
</dbReference>
<dbReference type="PROSITE" id="PS51898">
    <property type="entry name" value="TYR_RECOMBINASE"/>
    <property type="match status" value="1"/>
</dbReference>
<keyword evidence="6" id="KW-1185">Reference proteome</keyword>
<evidence type="ECO:0000313" key="6">
    <source>
        <dbReference type="Proteomes" id="UP001568698"/>
    </source>
</evidence>
<dbReference type="InterPro" id="IPR011010">
    <property type="entry name" value="DNA_brk_join_enz"/>
</dbReference>
<comment type="caution">
    <text evidence="5">The sequence shown here is derived from an EMBL/GenBank/DDBJ whole genome shotgun (WGS) entry which is preliminary data.</text>
</comment>
<evidence type="ECO:0000256" key="2">
    <source>
        <dbReference type="ARBA" id="ARBA00023125"/>
    </source>
</evidence>
<dbReference type="Pfam" id="PF00589">
    <property type="entry name" value="Phage_integrase"/>
    <property type="match status" value="1"/>
</dbReference>
<reference evidence="5 6" key="1">
    <citation type="submission" date="2024-08" db="EMBL/GenBank/DDBJ databases">
        <title>Sulfate-reducing bacteria isolated from formation water of the oil field in Kazakhstan and description of Pseudodesulfovibrio sp.</title>
        <authorList>
            <person name="Bidzhieva S.K."/>
            <person name="Tourova T.P."/>
            <person name="Grouzdev D.S."/>
            <person name="Beletsky A.V."/>
            <person name="Sokolova D.S."/>
            <person name="Samigullina S.R."/>
            <person name="Poltaraus A.B."/>
            <person name="Avtukh A.N."/>
            <person name="Tereshina V.M."/>
            <person name="Zhaparov N.S."/>
            <person name="Mardanov A.V."/>
            <person name="Nazina T.N."/>
        </authorList>
    </citation>
    <scope>NUCLEOTIDE SEQUENCE [LARGE SCALE GENOMIC DNA]</scope>
    <source>
        <strain evidence="5 6">9FUS</strain>
    </source>
</reference>